<evidence type="ECO:0000313" key="2">
    <source>
        <dbReference type="EMBL" id="MBB1160043.1"/>
    </source>
</evidence>
<name>A0A7W3W715_9PSEU</name>
<feature type="region of interest" description="Disordered" evidence="1">
    <location>
        <begin position="1"/>
        <end position="69"/>
    </location>
</feature>
<keyword evidence="3" id="KW-1185">Reference proteome</keyword>
<accession>A0A7W3W715</accession>
<dbReference type="AlphaFoldDB" id="A0A7W3W715"/>
<organism evidence="2 3">
    <name type="scientific">Amycolatopsis dendrobii</name>
    <dbReference type="NCBI Taxonomy" id="2760662"/>
    <lineage>
        <taxon>Bacteria</taxon>
        <taxon>Bacillati</taxon>
        <taxon>Actinomycetota</taxon>
        <taxon>Actinomycetes</taxon>
        <taxon>Pseudonocardiales</taxon>
        <taxon>Pseudonocardiaceae</taxon>
        <taxon>Amycolatopsis</taxon>
    </lineage>
</organism>
<gene>
    <name evidence="2" type="ORF">H4281_43450</name>
</gene>
<feature type="compositionally biased region" description="Basic and acidic residues" evidence="1">
    <location>
        <begin position="14"/>
        <end position="69"/>
    </location>
</feature>
<evidence type="ECO:0000313" key="3">
    <source>
        <dbReference type="Proteomes" id="UP000526734"/>
    </source>
</evidence>
<sequence length="69" mass="8259">MLEVLMPYTPPPDYGHHRQADAEAAKRVQRQQKEFADKQKREEAERKRRRQEELAAESRRRAGETRQGR</sequence>
<dbReference type="RefSeq" id="WP_182896685.1">
    <property type="nucleotide sequence ID" value="NZ_JACGZW010000025.1"/>
</dbReference>
<proteinExistence type="predicted"/>
<comment type="caution">
    <text evidence="2">The sequence shown here is derived from an EMBL/GenBank/DDBJ whole genome shotgun (WGS) entry which is preliminary data.</text>
</comment>
<reference evidence="2 3" key="1">
    <citation type="submission" date="2020-08" db="EMBL/GenBank/DDBJ databases">
        <title>Amycolatopsis sp. nov. DR6-1 isolated from Dendrobium heterocarpum.</title>
        <authorList>
            <person name="Tedsree N."/>
            <person name="Kuncharoen N."/>
            <person name="Likhitwitayawuid K."/>
            <person name="Tanasupawat S."/>
        </authorList>
    </citation>
    <scope>NUCLEOTIDE SEQUENCE [LARGE SCALE GENOMIC DNA]</scope>
    <source>
        <strain evidence="2 3">DR6-1</strain>
    </source>
</reference>
<protein>
    <submittedName>
        <fullName evidence="2">Uncharacterized protein</fullName>
    </submittedName>
</protein>
<dbReference type="EMBL" id="JACGZW010000025">
    <property type="protein sequence ID" value="MBB1160043.1"/>
    <property type="molecule type" value="Genomic_DNA"/>
</dbReference>
<evidence type="ECO:0000256" key="1">
    <source>
        <dbReference type="SAM" id="MobiDB-lite"/>
    </source>
</evidence>
<dbReference type="Proteomes" id="UP000526734">
    <property type="component" value="Unassembled WGS sequence"/>
</dbReference>